<evidence type="ECO:0000313" key="1">
    <source>
        <dbReference type="EMBL" id="EMD38085.1"/>
    </source>
</evidence>
<proteinExistence type="predicted"/>
<accession>M2R0P6</accession>
<protein>
    <submittedName>
        <fullName evidence="1">Uncharacterized protein</fullName>
    </submittedName>
</protein>
<reference evidence="1 2" key="1">
    <citation type="journal article" date="2012" name="Proc. Natl. Acad. Sci. U.S.A.">
        <title>Comparative genomics of Ceriporiopsis subvermispora and Phanerochaete chrysosporium provide insight into selective ligninolysis.</title>
        <authorList>
            <person name="Fernandez-Fueyo E."/>
            <person name="Ruiz-Duenas F.J."/>
            <person name="Ferreira P."/>
            <person name="Floudas D."/>
            <person name="Hibbett D.S."/>
            <person name="Canessa P."/>
            <person name="Larrondo L.F."/>
            <person name="James T.Y."/>
            <person name="Seelenfreund D."/>
            <person name="Lobos S."/>
            <person name="Polanco R."/>
            <person name="Tello M."/>
            <person name="Honda Y."/>
            <person name="Watanabe T."/>
            <person name="Watanabe T."/>
            <person name="Ryu J.S."/>
            <person name="Kubicek C.P."/>
            <person name="Schmoll M."/>
            <person name="Gaskell J."/>
            <person name="Hammel K.E."/>
            <person name="St John F.J."/>
            <person name="Vanden Wymelenberg A."/>
            <person name="Sabat G."/>
            <person name="Splinter BonDurant S."/>
            <person name="Syed K."/>
            <person name="Yadav J.S."/>
            <person name="Doddapaneni H."/>
            <person name="Subramanian V."/>
            <person name="Lavin J.L."/>
            <person name="Oguiza J.A."/>
            <person name="Perez G."/>
            <person name="Pisabarro A.G."/>
            <person name="Ramirez L."/>
            <person name="Santoyo F."/>
            <person name="Master E."/>
            <person name="Coutinho P.M."/>
            <person name="Henrissat B."/>
            <person name="Lombard V."/>
            <person name="Magnuson J.K."/>
            <person name="Kuees U."/>
            <person name="Hori C."/>
            <person name="Igarashi K."/>
            <person name="Samejima M."/>
            <person name="Held B.W."/>
            <person name="Barry K.W."/>
            <person name="LaButti K.M."/>
            <person name="Lapidus A."/>
            <person name="Lindquist E.A."/>
            <person name="Lucas S.M."/>
            <person name="Riley R."/>
            <person name="Salamov A.A."/>
            <person name="Hoffmeister D."/>
            <person name="Schwenk D."/>
            <person name="Hadar Y."/>
            <person name="Yarden O."/>
            <person name="de Vries R.P."/>
            <person name="Wiebenga A."/>
            <person name="Stenlid J."/>
            <person name="Eastwood D."/>
            <person name="Grigoriev I.V."/>
            <person name="Berka R.M."/>
            <person name="Blanchette R.A."/>
            <person name="Kersten P."/>
            <person name="Martinez A.T."/>
            <person name="Vicuna R."/>
            <person name="Cullen D."/>
        </authorList>
    </citation>
    <scope>NUCLEOTIDE SEQUENCE [LARGE SCALE GENOMIC DNA]</scope>
    <source>
        <strain evidence="1 2">B</strain>
    </source>
</reference>
<dbReference type="Proteomes" id="UP000016930">
    <property type="component" value="Unassembled WGS sequence"/>
</dbReference>
<name>M2R0P6_CERS8</name>
<sequence length="119" mass="13132">MGRRAKYLTLAHRKAAERELRKNRGARTAHKRQEVARALMPKATARQTSPATLTAILNAASNIALPVSLPDDLVDLAFNPVDSYEIHGACMDVDVQNSVRKDNNGFLPVKAAWFVRSAH</sequence>
<gene>
    <name evidence="1" type="ORF">CERSUDRAFT_93605</name>
</gene>
<organism evidence="1 2">
    <name type="scientific">Ceriporiopsis subvermispora (strain B)</name>
    <name type="common">White-rot fungus</name>
    <name type="synonym">Gelatoporia subvermispora</name>
    <dbReference type="NCBI Taxonomy" id="914234"/>
    <lineage>
        <taxon>Eukaryota</taxon>
        <taxon>Fungi</taxon>
        <taxon>Dikarya</taxon>
        <taxon>Basidiomycota</taxon>
        <taxon>Agaricomycotina</taxon>
        <taxon>Agaricomycetes</taxon>
        <taxon>Polyporales</taxon>
        <taxon>Gelatoporiaceae</taxon>
        <taxon>Gelatoporia</taxon>
    </lineage>
</organism>
<dbReference type="EMBL" id="KB445795">
    <property type="protein sequence ID" value="EMD38085.1"/>
    <property type="molecule type" value="Genomic_DNA"/>
</dbReference>
<dbReference type="HOGENOM" id="CLU_2061222_0_0_1"/>
<evidence type="ECO:0000313" key="2">
    <source>
        <dbReference type="Proteomes" id="UP000016930"/>
    </source>
</evidence>
<keyword evidence="2" id="KW-1185">Reference proteome</keyword>
<dbReference type="AlphaFoldDB" id="M2R0P6"/>